<dbReference type="Proteomes" id="UP000769484">
    <property type="component" value="Unassembled WGS sequence"/>
</dbReference>
<dbReference type="AlphaFoldDB" id="A0A930PGB6"/>
<feature type="non-terminal residue" evidence="2">
    <location>
        <position position="44"/>
    </location>
</feature>
<dbReference type="Gene3D" id="3.40.430.10">
    <property type="entry name" value="Dihydrofolate Reductase, subunit A"/>
    <property type="match status" value="1"/>
</dbReference>
<protein>
    <submittedName>
        <fullName evidence="2">Dihydrofolate reductase</fullName>
    </submittedName>
</protein>
<organism evidence="2 3">
    <name type="scientific">Rothia dentocariosa</name>
    <dbReference type="NCBI Taxonomy" id="2047"/>
    <lineage>
        <taxon>Bacteria</taxon>
        <taxon>Bacillati</taxon>
        <taxon>Actinomycetota</taxon>
        <taxon>Actinomycetes</taxon>
        <taxon>Micrococcales</taxon>
        <taxon>Micrococcaceae</taxon>
        <taxon>Rothia</taxon>
    </lineage>
</organism>
<feature type="domain" description="DHFR" evidence="1">
    <location>
        <begin position="2"/>
        <end position="44"/>
    </location>
</feature>
<sequence length="44" mass="5040">MELNIIAAVAANRAIGYRNDMVYFIREDLKRFKQLTTGHVVIMG</sequence>
<dbReference type="Pfam" id="PF00186">
    <property type="entry name" value="DHFR_1"/>
    <property type="match status" value="1"/>
</dbReference>
<gene>
    <name evidence="2" type="ORF">HXO56_12325</name>
</gene>
<accession>A0A930PGB6</accession>
<evidence type="ECO:0000259" key="1">
    <source>
        <dbReference type="PROSITE" id="PS51330"/>
    </source>
</evidence>
<evidence type="ECO:0000313" key="2">
    <source>
        <dbReference type="EMBL" id="MBF1650835.1"/>
    </source>
</evidence>
<dbReference type="InterPro" id="IPR024072">
    <property type="entry name" value="DHFR-like_dom_sf"/>
</dbReference>
<comment type="caution">
    <text evidence="2">The sequence shown here is derived from an EMBL/GenBank/DDBJ whole genome shotgun (WGS) entry which is preliminary data.</text>
</comment>
<dbReference type="SUPFAM" id="SSF53597">
    <property type="entry name" value="Dihydrofolate reductase-like"/>
    <property type="match status" value="1"/>
</dbReference>
<reference evidence="2" key="1">
    <citation type="submission" date="2020-04" db="EMBL/GenBank/DDBJ databases">
        <title>Deep metagenomics examines the oral microbiome during advanced dental caries in children, revealing novel taxa and co-occurrences with host molecules.</title>
        <authorList>
            <person name="Baker J.L."/>
            <person name="Morton J.T."/>
            <person name="Dinis M."/>
            <person name="Alvarez R."/>
            <person name="Tran N.C."/>
            <person name="Knight R."/>
            <person name="Edlund A."/>
        </authorList>
    </citation>
    <scope>NUCLEOTIDE SEQUENCE</scope>
    <source>
        <strain evidence="2">JCVI_47_bin.4</strain>
    </source>
</reference>
<dbReference type="GO" id="GO:0046654">
    <property type="term" value="P:tetrahydrofolate biosynthetic process"/>
    <property type="evidence" value="ECO:0007669"/>
    <property type="project" value="InterPro"/>
</dbReference>
<dbReference type="GO" id="GO:0004146">
    <property type="term" value="F:dihydrofolate reductase activity"/>
    <property type="evidence" value="ECO:0007669"/>
    <property type="project" value="InterPro"/>
</dbReference>
<evidence type="ECO:0000313" key="3">
    <source>
        <dbReference type="Proteomes" id="UP000769484"/>
    </source>
</evidence>
<proteinExistence type="predicted"/>
<dbReference type="EMBL" id="JABZXJ010000145">
    <property type="protein sequence ID" value="MBF1650835.1"/>
    <property type="molecule type" value="Genomic_DNA"/>
</dbReference>
<name>A0A930PGB6_9MICC</name>
<dbReference type="PROSITE" id="PS51330">
    <property type="entry name" value="DHFR_2"/>
    <property type="match status" value="1"/>
</dbReference>
<dbReference type="InterPro" id="IPR001796">
    <property type="entry name" value="DHFR_dom"/>
</dbReference>